<dbReference type="GO" id="GO:0051014">
    <property type="term" value="P:actin filament severing"/>
    <property type="evidence" value="ECO:0007669"/>
    <property type="project" value="TreeGrafter"/>
</dbReference>
<dbReference type="OrthoDB" id="6375767at2759"/>
<dbReference type="PANTHER" id="PTHR11977:SF51">
    <property type="entry name" value="PROTEIN FLIGHTLESS-1 HOMOLOG"/>
    <property type="match status" value="1"/>
</dbReference>
<evidence type="ECO:0000259" key="2">
    <source>
        <dbReference type="PROSITE" id="PS51089"/>
    </source>
</evidence>
<dbReference type="GO" id="GO:0051016">
    <property type="term" value="P:barbed-end actin filament capping"/>
    <property type="evidence" value="ECO:0007669"/>
    <property type="project" value="TreeGrafter"/>
</dbReference>
<protein>
    <submittedName>
        <fullName evidence="3">Villidin, putative</fullName>
    </submittedName>
</protein>
<proteinExistence type="predicted"/>
<dbReference type="SUPFAM" id="SSF47050">
    <property type="entry name" value="VHP, Villin headpiece domain"/>
    <property type="match status" value="1"/>
</dbReference>
<dbReference type="Gene3D" id="3.40.20.10">
    <property type="entry name" value="Severin"/>
    <property type="match status" value="2"/>
</dbReference>
<dbReference type="GO" id="GO:0005546">
    <property type="term" value="F:phosphatidylinositol-4,5-bisphosphate binding"/>
    <property type="evidence" value="ECO:0007669"/>
    <property type="project" value="TreeGrafter"/>
</dbReference>
<dbReference type="GO" id="GO:0051015">
    <property type="term" value="F:actin filament binding"/>
    <property type="evidence" value="ECO:0007669"/>
    <property type="project" value="InterPro"/>
</dbReference>
<evidence type="ECO:0000313" key="4">
    <source>
        <dbReference type="Proteomes" id="UP000014680"/>
    </source>
</evidence>
<dbReference type="InterPro" id="IPR036886">
    <property type="entry name" value="Villin_headpiece_dom_sf"/>
</dbReference>
<reference evidence="3 4" key="1">
    <citation type="submission" date="2012-10" db="EMBL/GenBank/DDBJ databases">
        <authorList>
            <person name="Zafar N."/>
            <person name="Inman J."/>
            <person name="Hall N."/>
            <person name="Lorenzi H."/>
            <person name="Caler E."/>
        </authorList>
    </citation>
    <scope>NUCLEOTIDE SEQUENCE [LARGE SCALE GENOMIC DNA]</scope>
    <source>
        <strain evidence="3 4">IP1</strain>
    </source>
</reference>
<dbReference type="KEGG" id="eiv:EIN_409500"/>
<dbReference type="InterPro" id="IPR007123">
    <property type="entry name" value="Gelsolin-like_dom"/>
</dbReference>
<dbReference type="PANTHER" id="PTHR11977">
    <property type="entry name" value="VILLIN"/>
    <property type="match status" value="1"/>
</dbReference>
<accession>A0A0A1TWS4</accession>
<dbReference type="Pfam" id="PF02209">
    <property type="entry name" value="VHP"/>
    <property type="match status" value="1"/>
</dbReference>
<sequence>YKVNNLKLEIVPEEEKYILKSWECYVYLYTYPYKNIFFKALIFWLGRSASLLHRGKAAALTVDFVEKKKIDCVQMRVLEGSEQHEVLGMLGGGAVIQKNASKEGVFLYEVRNVRGVDYIRIVQVIDHTRDVNCTYILVKNDSALLMQSNTPNNTKKTQQIELIKRIGMNAGIFKELCEDTFTLNNLFNTSVPEHPHAFTLSACTGVIEYETLYELSVQTMDDNKVIVVTMKGGVYCWIKSEVTLQDTIKILRAVTEYIQCAEIKKEILVGYFVRPQHESEILRRVFFENQELNRETEQVEKIKDIFSQLTRSYTLDELKKKPKFLCSISFGQLEHFLSDADFNKAFKMSKEQFSSLPKWKQMNLKVKVGLW</sequence>
<dbReference type="Gene3D" id="1.10.950.10">
    <property type="entry name" value="Villin headpiece domain"/>
    <property type="match status" value="1"/>
</dbReference>
<dbReference type="GO" id="GO:0008154">
    <property type="term" value="P:actin polymerization or depolymerization"/>
    <property type="evidence" value="ECO:0007669"/>
    <property type="project" value="TreeGrafter"/>
</dbReference>
<keyword evidence="4" id="KW-1185">Reference proteome</keyword>
<dbReference type="GO" id="GO:0015629">
    <property type="term" value="C:actin cytoskeleton"/>
    <property type="evidence" value="ECO:0007669"/>
    <property type="project" value="TreeGrafter"/>
</dbReference>
<dbReference type="InterPro" id="IPR003128">
    <property type="entry name" value="Villin_headpiece"/>
</dbReference>
<name>A0A0A1TWS4_ENTIV</name>
<dbReference type="GeneID" id="14884609"/>
<dbReference type="SMART" id="SM00153">
    <property type="entry name" value="VHP"/>
    <property type="match status" value="1"/>
</dbReference>
<dbReference type="InterPro" id="IPR029006">
    <property type="entry name" value="ADF-H/Gelsolin-like_dom_sf"/>
</dbReference>
<feature type="domain" description="HP" evidence="2">
    <location>
        <begin position="307"/>
        <end position="371"/>
    </location>
</feature>
<dbReference type="EMBL" id="KB207048">
    <property type="protein sequence ID" value="ELP85641.1"/>
    <property type="molecule type" value="Genomic_DNA"/>
</dbReference>
<keyword evidence="1" id="KW-0677">Repeat</keyword>
<dbReference type="Pfam" id="PF00626">
    <property type="entry name" value="Gelsolin"/>
    <property type="match status" value="1"/>
</dbReference>
<dbReference type="SUPFAM" id="SSF55753">
    <property type="entry name" value="Actin depolymerizing proteins"/>
    <property type="match status" value="1"/>
</dbReference>
<organism evidence="3 4">
    <name type="scientific">Entamoeba invadens IP1</name>
    <dbReference type="NCBI Taxonomy" id="370355"/>
    <lineage>
        <taxon>Eukaryota</taxon>
        <taxon>Amoebozoa</taxon>
        <taxon>Evosea</taxon>
        <taxon>Archamoebae</taxon>
        <taxon>Mastigamoebida</taxon>
        <taxon>Entamoebidae</taxon>
        <taxon>Entamoeba</taxon>
    </lineage>
</organism>
<evidence type="ECO:0000313" key="3">
    <source>
        <dbReference type="EMBL" id="ELP85641.1"/>
    </source>
</evidence>
<dbReference type="Proteomes" id="UP000014680">
    <property type="component" value="Unassembled WGS sequence"/>
</dbReference>
<gene>
    <name evidence="3" type="ORF">EIN_409500</name>
</gene>
<dbReference type="RefSeq" id="XP_004184987.1">
    <property type="nucleotide sequence ID" value="XM_004184939.1"/>
</dbReference>
<dbReference type="VEuPathDB" id="AmoebaDB:EIN_409500"/>
<evidence type="ECO:0000256" key="1">
    <source>
        <dbReference type="ARBA" id="ARBA00022737"/>
    </source>
</evidence>
<feature type="non-terminal residue" evidence="3">
    <location>
        <position position="1"/>
    </location>
</feature>
<dbReference type="PROSITE" id="PS51089">
    <property type="entry name" value="HP"/>
    <property type="match status" value="1"/>
</dbReference>
<dbReference type="AlphaFoldDB" id="A0A0A1TWS4"/>
<dbReference type="InterPro" id="IPR007122">
    <property type="entry name" value="Villin/Gelsolin"/>
</dbReference>
<dbReference type="GO" id="GO:0005737">
    <property type="term" value="C:cytoplasm"/>
    <property type="evidence" value="ECO:0007669"/>
    <property type="project" value="TreeGrafter"/>
</dbReference>